<proteinExistence type="predicted"/>
<dbReference type="Proteomes" id="UP001053296">
    <property type="component" value="Chromosome"/>
</dbReference>
<feature type="region of interest" description="Disordered" evidence="1">
    <location>
        <begin position="356"/>
        <end position="380"/>
    </location>
</feature>
<evidence type="ECO:0000256" key="1">
    <source>
        <dbReference type="SAM" id="MobiDB-lite"/>
    </source>
</evidence>
<dbReference type="RefSeq" id="WP_229590957.1">
    <property type="nucleotide sequence ID" value="NZ_AP024485.1"/>
</dbReference>
<evidence type="ECO:0000313" key="3">
    <source>
        <dbReference type="Proteomes" id="UP001053296"/>
    </source>
</evidence>
<gene>
    <name evidence="2" type="ORF">PSDVSF_22080</name>
</gene>
<accession>A0ABM7P7K2</accession>
<feature type="compositionally biased region" description="Acidic residues" evidence="1">
    <location>
        <begin position="123"/>
        <end position="144"/>
    </location>
</feature>
<keyword evidence="3" id="KW-1185">Reference proteome</keyword>
<feature type="region of interest" description="Disordered" evidence="1">
    <location>
        <begin position="120"/>
        <end position="145"/>
    </location>
</feature>
<reference evidence="2" key="1">
    <citation type="journal article" date="2022" name="Arch. Microbiol.">
        <title>Pseudodesulfovibrio sediminis sp. nov., a mesophilic and neutrophilic sulfate-reducing bacterium isolated from sediment of a brackish lake.</title>
        <authorList>
            <person name="Takahashi A."/>
            <person name="Kojima H."/>
            <person name="Watanabe M."/>
            <person name="Fukui M."/>
        </authorList>
    </citation>
    <scope>NUCLEOTIDE SEQUENCE</scope>
    <source>
        <strain evidence="2">SF6</strain>
    </source>
</reference>
<protein>
    <submittedName>
        <fullName evidence="2">Uncharacterized protein</fullName>
    </submittedName>
</protein>
<dbReference type="EMBL" id="AP024485">
    <property type="protein sequence ID" value="BCS88966.1"/>
    <property type="molecule type" value="Genomic_DNA"/>
</dbReference>
<sequence length="380" mass="44131">MLSVSDTGRIAALLIALLVLPVVTSAEEPGGEPVPVDILDLEAPEPGTLDQTQQDFSEMVVSTATWMDAFFDDDLYRTTSNKTYLRLKVSPNVDSDGFRLNNSVDLRLQLPNTERWLFTLGGDPDEGGESEGSSLEEAEQENAGDDTKNVYMGVSTFFKRTRTRNVNTGAGVKWKFDGSAVYGSFNWVELWEFDKWDLRAAQRFRLYSDEGLEYKSTLSADWPMLHKWLYRTSASGLFKLNNPTQYYDLKLSLYHFLTTRQALHFSVRNGYRSSPHRSMYLNRIITEVEYRKQWKEWFYTSLIPFVQFNDSNDWEKNPGLRLDFSLRFGHVPKTEFQSAFDRKQRANTIRYREERDKALRESREKFQQNLQKARKATPDE</sequence>
<feature type="compositionally biased region" description="Basic and acidic residues" evidence="1">
    <location>
        <begin position="356"/>
        <end position="366"/>
    </location>
</feature>
<organism evidence="2 3">
    <name type="scientific">Pseudodesulfovibrio sediminis</name>
    <dbReference type="NCBI Taxonomy" id="2810563"/>
    <lineage>
        <taxon>Bacteria</taxon>
        <taxon>Pseudomonadati</taxon>
        <taxon>Thermodesulfobacteriota</taxon>
        <taxon>Desulfovibrionia</taxon>
        <taxon>Desulfovibrionales</taxon>
        <taxon>Desulfovibrionaceae</taxon>
    </lineage>
</organism>
<name>A0ABM7P7K2_9BACT</name>
<evidence type="ECO:0000313" key="2">
    <source>
        <dbReference type="EMBL" id="BCS88966.1"/>
    </source>
</evidence>